<protein>
    <submittedName>
        <fullName evidence="8">FAD-dependent oxidoreductase</fullName>
    </submittedName>
</protein>
<dbReference type="PRINTS" id="PR00411">
    <property type="entry name" value="PNDRDTASEI"/>
</dbReference>
<keyword evidence="3" id="KW-0274">FAD</keyword>
<dbReference type="SUPFAM" id="SSF55424">
    <property type="entry name" value="FAD/NAD-linked reductases, dimerisation (C-terminal) domain"/>
    <property type="match status" value="1"/>
</dbReference>
<evidence type="ECO:0000256" key="4">
    <source>
        <dbReference type="ARBA" id="ARBA00023002"/>
    </source>
</evidence>
<dbReference type="Proteomes" id="UP000185596">
    <property type="component" value="Unassembled WGS sequence"/>
</dbReference>
<dbReference type="PANTHER" id="PTHR43557:SF2">
    <property type="entry name" value="RIESKE DOMAIN-CONTAINING PROTEIN-RELATED"/>
    <property type="match status" value="1"/>
</dbReference>
<keyword evidence="4" id="KW-0560">Oxidoreductase</keyword>
<evidence type="ECO:0000259" key="6">
    <source>
        <dbReference type="Pfam" id="PF07992"/>
    </source>
</evidence>
<feature type="domain" description="Reductase C-terminal" evidence="7">
    <location>
        <begin position="326"/>
        <end position="383"/>
    </location>
</feature>
<feature type="compositionally biased region" description="Basic and acidic residues" evidence="5">
    <location>
        <begin position="432"/>
        <end position="441"/>
    </location>
</feature>
<reference evidence="8 9" key="1">
    <citation type="submission" date="2016-12" db="EMBL/GenBank/DDBJ databases">
        <title>The draft genome sequence of Actinophytocola sp. 11-183.</title>
        <authorList>
            <person name="Wang W."/>
            <person name="Yuan L."/>
        </authorList>
    </citation>
    <scope>NUCLEOTIDE SEQUENCE [LARGE SCALE GENOMIC DNA]</scope>
    <source>
        <strain evidence="8 9">11-183</strain>
    </source>
</reference>
<dbReference type="InterPro" id="IPR050446">
    <property type="entry name" value="FAD-oxidoreductase/Apoptosis"/>
</dbReference>
<evidence type="ECO:0000256" key="3">
    <source>
        <dbReference type="ARBA" id="ARBA00022827"/>
    </source>
</evidence>
<feature type="region of interest" description="Disordered" evidence="5">
    <location>
        <begin position="412"/>
        <end position="456"/>
    </location>
</feature>
<dbReference type="PANTHER" id="PTHR43557">
    <property type="entry name" value="APOPTOSIS-INDUCING FACTOR 1"/>
    <property type="match status" value="1"/>
</dbReference>
<name>A0A1Q8CSD3_9PSEU</name>
<comment type="caution">
    <text evidence="8">The sequence shown here is derived from an EMBL/GenBank/DDBJ whole genome shotgun (WGS) entry which is preliminary data.</text>
</comment>
<gene>
    <name evidence="8" type="ORF">BU204_11745</name>
</gene>
<sequence length="456" mass="49144">MSRLERVVVVGAGLAGLRAAERLRELGFNGELMIVGSEATPPYHRPALSKQLLTGAMKPADLMLPAYREIGAKWRLSTPAAYLVPQKRVVRLPGGEDVQYDGLVIATGMEARRIAGVPYHDPRVLGLRTMQDALAIERAVSAGRGPIAIIGGGFTGCEIACSLRHLNREVTIIGRGPNLLGNVLGPQLGNWMTEMHRNHHVDLAMETSVRHWVPRPDGIELHLSDGTYMLASCAIVAAGTVPATSWLRGSGLPLDDGVVCEPTCHVVGAEDVVAAGDVAQWPNLRFDDKPRRIEHWLNAVEMGRAAAESLLAGRAAARPFTPMPRFWTEQFGVRIQAAGVPKMGTETISLGTPAEGNGTVVGYVKEGRLMGVIGLDSPGAVLTWTETVMRHNPAPGERPVPVDPRPIPAEAMAARQPNRARATGRHSLPTQRDLHKVDRPAQRANPVRSPQFAPAY</sequence>
<accession>A0A1Q8CSD3</accession>
<dbReference type="EMBL" id="MSIE01000018">
    <property type="protein sequence ID" value="OLF17289.1"/>
    <property type="molecule type" value="Genomic_DNA"/>
</dbReference>
<evidence type="ECO:0000259" key="7">
    <source>
        <dbReference type="Pfam" id="PF14759"/>
    </source>
</evidence>
<evidence type="ECO:0000256" key="1">
    <source>
        <dbReference type="ARBA" id="ARBA00001974"/>
    </source>
</evidence>
<organism evidence="8 9">
    <name type="scientific">Actinophytocola xanthii</name>
    <dbReference type="NCBI Taxonomy" id="1912961"/>
    <lineage>
        <taxon>Bacteria</taxon>
        <taxon>Bacillati</taxon>
        <taxon>Actinomycetota</taxon>
        <taxon>Actinomycetes</taxon>
        <taxon>Pseudonocardiales</taxon>
        <taxon>Pseudonocardiaceae</taxon>
    </lineage>
</organism>
<dbReference type="InterPro" id="IPR028202">
    <property type="entry name" value="Reductase_C"/>
</dbReference>
<dbReference type="InterPro" id="IPR036188">
    <property type="entry name" value="FAD/NAD-bd_sf"/>
</dbReference>
<feature type="domain" description="FAD/NAD(P)-binding" evidence="6">
    <location>
        <begin position="6"/>
        <end position="303"/>
    </location>
</feature>
<evidence type="ECO:0000256" key="2">
    <source>
        <dbReference type="ARBA" id="ARBA00022630"/>
    </source>
</evidence>
<evidence type="ECO:0000313" key="9">
    <source>
        <dbReference type="Proteomes" id="UP000185596"/>
    </source>
</evidence>
<dbReference type="STRING" id="1912961.BU204_11745"/>
<dbReference type="SUPFAM" id="SSF51905">
    <property type="entry name" value="FAD/NAD(P)-binding domain"/>
    <property type="match status" value="2"/>
</dbReference>
<dbReference type="OrthoDB" id="4475657at2"/>
<dbReference type="PRINTS" id="PR00368">
    <property type="entry name" value="FADPNR"/>
</dbReference>
<evidence type="ECO:0000256" key="5">
    <source>
        <dbReference type="SAM" id="MobiDB-lite"/>
    </source>
</evidence>
<evidence type="ECO:0000313" key="8">
    <source>
        <dbReference type="EMBL" id="OLF17289.1"/>
    </source>
</evidence>
<dbReference type="RefSeq" id="WP_075125664.1">
    <property type="nucleotide sequence ID" value="NZ_MSIE01000018.1"/>
</dbReference>
<dbReference type="InterPro" id="IPR016156">
    <property type="entry name" value="FAD/NAD-linked_Rdtase_dimer_sf"/>
</dbReference>
<keyword evidence="9" id="KW-1185">Reference proteome</keyword>
<dbReference type="GO" id="GO:0005737">
    <property type="term" value="C:cytoplasm"/>
    <property type="evidence" value="ECO:0007669"/>
    <property type="project" value="TreeGrafter"/>
</dbReference>
<comment type="cofactor">
    <cofactor evidence="1">
        <name>FAD</name>
        <dbReference type="ChEBI" id="CHEBI:57692"/>
    </cofactor>
</comment>
<dbReference type="Gene3D" id="3.50.50.60">
    <property type="entry name" value="FAD/NAD(P)-binding domain"/>
    <property type="match status" value="2"/>
</dbReference>
<dbReference type="AlphaFoldDB" id="A0A1Q8CSD3"/>
<dbReference type="Pfam" id="PF07992">
    <property type="entry name" value="Pyr_redox_2"/>
    <property type="match status" value="1"/>
</dbReference>
<dbReference type="GO" id="GO:0016651">
    <property type="term" value="F:oxidoreductase activity, acting on NAD(P)H"/>
    <property type="evidence" value="ECO:0007669"/>
    <property type="project" value="TreeGrafter"/>
</dbReference>
<dbReference type="InterPro" id="IPR023753">
    <property type="entry name" value="FAD/NAD-binding_dom"/>
</dbReference>
<proteinExistence type="predicted"/>
<keyword evidence="2" id="KW-0285">Flavoprotein</keyword>
<dbReference type="Pfam" id="PF14759">
    <property type="entry name" value="Reductase_C"/>
    <property type="match status" value="1"/>
</dbReference>
<dbReference type="Gene3D" id="3.30.390.30">
    <property type="match status" value="1"/>
</dbReference>